<evidence type="ECO:0000256" key="6">
    <source>
        <dbReference type="SAM" id="Coils"/>
    </source>
</evidence>
<keyword evidence="5" id="KW-0732">Signal</keyword>
<accession>A0A0P8BG16</accession>
<evidence type="ECO:0000256" key="2">
    <source>
        <dbReference type="ARBA" id="ARBA00007613"/>
    </source>
</evidence>
<evidence type="ECO:0000256" key="3">
    <source>
        <dbReference type="ARBA" id="ARBA00022452"/>
    </source>
</evidence>
<dbReference type="EMBL" id="LJZQ01000032">
    <property type="protein sequence ID" value="KPQ27273.1"/>
    <property type="molecule type" value="Genomic_DNA"/>
</dbReference>
<dbReference type="InterPro" id="IPR010131">
    <property type="entry name" value="MdtP/NodT-like"/>
</dbReference>
<keyword evidence="5" id="KW-0472">Membrane</keyword>
<dbReference type="PATRIC" id="fig|1305731.5.peg.1924"/>
<protein>
    <submittedName>
        <fullName evidence="7">Outer membrane protein</fullName>
    </submittedName>
</protein>
<feature type="chain" id="PRO_5005964680" evidence="5">
    <location>
        <begin position="21"/>
        <end position="479"/>
    </location>
</feature>
<dbReference type="Gene3D" id="2.20.200.10">
    <property type="entry name" value="Outer membrane efflux proteins (OEP)"/>
    <property type="match status" value="1"/>
</dbReference>
<dbReference type="PANTHER" id="PTHR30203:SF32">
    <property type="entry name" value="CATION EFFLUX SYSTEM PROTEIN CUSC"/>
    <property type="match status" value="1"/>
</dbReference>
<reference evidence="7 8" key="1">
    <citation type="submission" date="2015-09" db="EMBL/GenBank/DDBJ databases">
        <title>Identification and resolution of microdiversity through metagenomic sequencing of parallel consortia.</title>
        <authorList>
            <person name="Nelson W.C."/>
            <person name="Romine M.F."/>
            <person name="Lindemann S.R."/>
        </authorList>
    </citation>
    <scope>NUCLEOTIDE SEQUENCE [LARGE SCALE GENOMIC DNA]</scope>
    <source>
        <strain evidence="7">HL-55</strain>
    </source>
</reference>
<evidence type="ECO:0000313" key="7">
    <source>
        <dbReference type="EMBL" id="KPQ27273.1"/>
    </source>
</evidence>
<keyword evidence="4" id="KW-0998">Cell outer membrane</keyword>
<dbReference type="PANTHER" id="PTHR30203">
    <property type="entry name" value="OUTER MEMBRANE CATION EFFLUX PROTEIN"/>
    <property type="match status" value="1"/>
</dbReference>
<gene>
    <name evidence="7" type="ORF">HLUCCX14_15720</name>
</gene>
<dbReference type="InterPro" id="IPR003423">
    <property type="entry name" value="OMP_efflux"/>
</dbReference>
<name>A0A0P8BG16_9GAMM</name>
<dbReference type="STRING" id="1305731.GCA_000934705_01807"/>
<dbReference type="GO" id="GO:0009279">
    <property type="term" value="C:cell outer membrane"/>
    <property type="evidence" value="ECO:0007669"/>
    <property type="project" value="UniProtKB-SubCell"/>
</dbReference>
<keyword evidence="6" id="KW-0175">Coiled coil</keyword>
<evidence type="ECO:0000256" key="4">
    <source>
        <dbReference type="ARBA" id="ARBA00023237"/>
    </source>
</evidence>
<keyword evidence="5" id="KW-0564">Palmitate</keyword>
<comment type="caution">
    <text evidence="7">The sequence shown here is derived from an EMBL/GenBank/DDBJ whole genome shotgun (WGS) entry which is preliminary data.</text>
</comment>
<keyword evidence="5" id="KW-0449">Lipoprotein</keyword>
<dbReference type="GO" id="GO:0015562">
    <property type="term" value="F:efflux transmembrane transporter activity"/>
    <property type="evidence" value="ECO:0007669"/>
    <property type="project" value="InterPro"/>
</dbReference>
<dbReference type="Gene3D" id="1.20.1600.10">
    <property type="entry name" value="Outer membrane efflux proteins (OEP)"/>
    <property type="match status" value="1"/>
</dbReference>
<dbReference type="OrthoDB" id="9770517at2"/>
<dbReference type="AlphaFoldDB" id="A0A0P8BG16"/>
<evidence type="ECO:0000313" key="8">
    <source>
        <dbReference type="Proteomes" id="UP000050416"/>
    </source>
</evidence>
<comment type="similarity">
    <text evidence="2 5">Belongs to the outer membrane factor (OMF) (TC 1.B.17) family.</text>
</comment>
<evidence type="ECO:0000256" key="5">
    <source>
        <dbReference type="RuleBase" id="RU362097"/>
    </source>
</evidence>
<proteinExistence type="inferred from homology"/>
<comment type="subcellular location">
    <subcellularLocation>
        <location evidence="1 5">Cell outer membrane</location>
        <topology evidence="1 5">Lipid-anchor</topology>
    </subcellularLocation>
</comment>
<keyword evidence="5" id="KW-0812">Transmembrane</keyword>
<sequence length="479" mass="52982">MKSAALKNLLTLLTLNLFLAACTSLPSEPPSPQIPEADRWLSPEANTTTVQARWWDLFEDPLLSGLIRDAATQNHDIRLAKARLKEVQAAYRLETADGLPSIQGSGSAVRQSASENGASFIPPGTSDEQNVFGIDFGASWELDFFGAQRARAEAALARIERQEYQQQDVLRLVFAEVARNYLLVRSEQKRLAVLERNVALQLDTLEIVQARAEIGLSRQLDVTRAKAQLEQTRALIPESRRQQQQAAYQLALLTDRSREALTEQLMTTQPLPSEPDVVPVGLPSELLQRRPDIRSAEAQLRATFADWQSAQRDLYPSFSLTGSAGLESLTIGELLKGSSGTWAIGAVLRWPIFQQGRLRATIDVQEARKQQALIQYERTVLSAFQEVGSTLISYGESLAIRARLQSAVEAAQESAELAEGLYQQGLSSFIEVLDANLRLTQSEDELVRAETRALVELINLYQSLGGGWEQETVVADGRT</sequence>
<dbReference type="SUPFAM" id="SSF56954">
    <property type="entry name" value="Outer membrane efflux proteins (OEP)"/>
    <property type="match status" value="1"/>
</dbReference>
<keyword evidence="3 5" id="KW-1134">Transmembrane beta strand</keyword>
<dbReference type="NCBIfam" id="TIGR01845">
    <property type="entry name" value="outer_NodT"/>
    <property type="match status" value="1"/>
</dbReference>
<dbReference type="Pfam" id="PF02321">
    <property type="entry name" value="OEP"/>
    <property type="match status" value="2"/>
</dbReference>
<organism evidence="7 8">
    <name type="scientific">Marinobacter excellens HL-55</name>
    <dbReference type="NCBI Taxonomy" id="1305731"/>
    <lineage>
        <taxon>Bacteria</taxon>
        <taxon>Pseudomonadati</taxon>
        <taxon>Pseudomonadota</taxon>
        <taxon>Gammaproteobacteria</taxon>
        <taxon>Pseudomonadales</taxon>
        <taxon>Marinobacteraceae</taxon>
        <taxon>Marinobacter</taxon>
    </lineage>
</organism>
<feature type="coiled-coil region" evidence="6">
    <location>
        <begin position="401"/>
        <end position="452"/>
    </location>
</feature>
<evidence type="ECO:0000256" key="1">
    <source>
        <dbReference type="ARBA" id="ARBA00004459"/>
    </source>
</evidence>
<dbReference type="PROSITE" id="PS51257">
    <property type="entry name" value="PROKAR_LIPOPROTEIN"/>
    <property type="match status" value="1"/>
</dbReference>
<feature type="signal peptide" evidence="5">
    <location>
        <begin position="1"/>
        <end position="20"/>
    </location>
</feature>
<dbReference type="Proteomes" id="UP000050416">
    <property type="component" value="Unassembled WGS sequence"/>
</dbReference>